<gene>
    <name evidence="1" type="ORF">SPARVUS_LOCUS9905279</name>
</gene>
<evidence type="ECO:0000313" key="1">
    <source>
        <dbReference type="EMBL" id="CAI9583973.1"/>
    </source>
</evidence>
<organism evidence="1 2">
    <name type="scientific">Staurois parvus</name>
    <dbReference type="NCBI Taxonomy" id="386267"/>
    <lineage>
        <taxon>Eukaryota</taxon>
        <taxon>Metazoa</taxon>
        <taxon>Chordata</taxon>
        <taxon>Craniata</taxon>
        <taxon>Vertebrata</taxon>
        <taxon>Euteleostomi</taxon>
        <taxon>Amphibia</taxon>
        <taxon>Batrachia</taxon>
        <taxon>Anura</taxon>
        <taxon>Neobatrachia</taxon>
        <taxon>Ranoidea</taxon>
        <taxon>Ranidae</taxon>
        <taxon>Staurois</taxon>
    </lineage>
</organism>
<dbReference type="EMBL" id="CATNWA010015507">
    <property type="protein sequence ID" value="CAI9583973.1"/>
    <property type="molecule type" value="Genomic_DNA"/>
</dbReference>
<keyword evidence="2" id="KW-1185">Reference proteome</keyword>
<accession>A0ABN9EH53</accession>
<evidence type="ECO:0000313" key="2">
    <source>
        <dbReference type="Proteomes" id="UP001162483"/>
    </source>
</evidence>
<name>A0ABN9EH53_9NEOB</name>
<reference evidence="1" key="1">
    <citation type="submission" date="2023-05" db="EMBL/GenBank/DDBJ databases">
        <authorList>
            <person name="Stuckert A."/>
        </authorList>
    </citation>
    <scope>NUCLEOTIDE SEQUENCE</scope>
</reference>
<comment type="caution">
    <text evidence="1">The sequence shown here is derived from an EMBL/GenBank/DDBJ whole genome shotgun (WGS) entry which is preliminary data.</text>
</comment>
<sequence length="52" mass="6245">MTRNCRCTTGDDQRLQMHYKRRSETAGVLQQMTRNCICTTGDDQRLRVYYNR</sequence>
<proteinExistence type="predicted"/>
<protein>
    <submittedName>
        <fullName evidence="1">Uncharacterized protein</fullName>
    </submittedName>
</protein>
<dbReference type="Proteomes" id="UP001162483">
    <property type="component" value="Unassembled WGS sequence"/>
</dbReference>